<feature type="signal peptide" evidence="1">
    <location>
        <begin position="1"/>
        <end position="18"/>
    </location>
</feature>
<evidence type="ECO:0000313" key="3">
    <source>
        <dbReference type="WBParaSite" id="Pan_g20544.t1"/>
    </source>
</evidence>
<evidence type="ECO:0000313" key="2">
    <source>
        <dbReference type="Proteomes" id="UP000492821"/>
    </source>
</evidence>
<dbReference type="Proteomes" id="UP000492821">
    <property type="component" value="Unassembled WGS sequence"/>
</dbReference>
<protein>
    <submittedName>
        <fullName evidence="3">CPG4 domain-containing protein</fullName>
    </submittedName>
</protein>
<proteinExistence type="predicted"/>
<reference evidence="2" key="1">
    <citation type="journal article" date="2013" name="Genetics">
        <title>The draft genome and transcriptome of Panagrellus redivivus are shaped by the harsh demands of a free-living lifestyle.</title>
        <authorList>
            <person name="Srinivasan J."/>
            <person name="Dillman A.R."/>
            <person name="Macchietto M.G."/>
            <person name="Heikkinen L."/>
            <person name="Lakso M."/>
            <person name="Fracchia K.M."/>
            <person name="Antoshechkin I."/>
            <person name="Mortazavi A."/>
            <person name="Wong G."/>
            <person name="Sternberg P.W."/>
        </authorList>
    </citation>
    <scope>NUCLEOTIDE SEQUENCE [LARGE SCALE GENOMIC DNA]</scope>
    <source>
        <strain evidence="2">MT8872</strain>
    </source>
</reference>
<dbReference type="AlphaFoldDB" id="A0A7E4ZVS1"/>
<feature type="chain" id="PRO_5028930140" evidence="1">
    <location>
        <begin position="19"/>
        <end position="270"/>
    </location>
</feature>
<accession>A0A7E4ZVS1</accession>
<reference evidence="3" key="2">
    <citation type="submission" date="2020-10" db="UniProtKB">
        <authorList>
            <consortium name="WormBaseParasite"/>
        </authorList>
    </citation>
    <scope>IDENTIFICATION</scope>
</reference>
<keyword evidence="2" id="KW-1185">Reference proteome</keyword>
<name>A0A7E4ZVS1_PANRE</name>
<keyword evidence="1" id="KW-0732">Signal</keyword>
<sequence length="270" mass="30189">MKFVTVIALVFGVGLTYAAPATSDAKTSPCLQACVEAVAKHQREFSLLRVADLSHYFKNHDHACTVIDTAKKCVEACGSTEEKNPFALKSLTAHCGEESEPHVEKMKECINKSETSIHDECEKECGNHKGAYDEIKTLSAAMDASGHSPEKLHEIIVKTDTACHIFKCMTRCNVNVVRRVCGKETADGLQGLIQLALNAQRRDLDAQNLTMRMAATTPPKCNYMFLPKVMFDRENDKTLHSEDFRLKSRIEQLEAEKIVLVEKLNKLEHH</sequence>
<dbReference type="WBParaSite" id="Pan_g20544.t1">
    <property type="protein sequence ID" value="Pan_g20544.t1"/>
    <property type="gene ID" value="Pan_g20544"/>
</dbReference>
<organism evidence="2 3">
    <name type="scientific">Panagrellus redivivus</name>
    <name type="common">Microworm</name>
    <dbReference type="NCBI Taxonomy" id="6233"/>
    <lineage>
        <taxon>Eukaryota</taxon>
        <taxon>Metazoa</taxon>
        <taxon>Ecdysozoa</taxon>
        <taxon>Nematoda</taxon>
        <taxon>Chromadorea</taxon>
        <taxon>Rhabditida</taxon>
        <taxon>Tylenchina</taxon>
        <taxon>Panagrolaimomorpha</taxon>
        <taxon>Panagrolaimoidea</taxon>
        <taxon>Panagrolaimidae</taxon>
        <taxon>Panagrellus</taxon>
    </lineage>
</organism>
<evidence type="ECO:0000256" key="1">
    <source>
        <dbReference type="SAM" id="SignalP"/>
    </source>
</evidence>